<dbReference type="AlphaFoldDB" id="A0A9W9EZ26"/>
<dbReference type="InterPro" id="IPR013920">
    <property type="entry name" value="DUF1774_fun"/>
</dbReference>
<evidence type="ECO:0000313" key="3">
    <source>
        <dbReference type="Proteomes" id="UP001149074"/>
    </source>
</evidence>
<feature type="transmembrane region" description="Helical" evidence="1">
    <location>
        <begin position="235"/>
        <end position="254"/>
    </location>
</feature>
<reference evidence="2" key="1">
    <citation type="submission" date="2022-11" db="EMBL/GenBank/DDBJ databases">
        <authorList>
            <person name="Petersen C."/>
        </authorList>
    </citation>
    <scope>NUCLEOTIDE SEQUENCE</scope>
    <source>
        <strain evidence="2">IBT 30761</strain>
    </source>
</reference>
<feature type="transmembrane region" description="Helical" evidence="1">
    <location>
        <begin position="97"/>
        <end position="119"/>
    </location>
</feature>
<dbReference type="EMBL" id="JAPQKI010000009">
    <property type="protein sequence ID" value="KAJ5090521.1"/>
    <property type="molecule type" value="Genomic_DNA"/>
</dbReference>
<comment type="caution">
    <text evidence="2">The sequence shown here is derived from an EMBL/GenBank/DDBJ whole genome shotgun (WGS) entry which is preliminary data.</text>
</comment>
<protein>
    <recommendedName>
        <fullName evidence="4">DUF1774-domain-containing protein</fullName>
    </recommendedName>
</protein>
<keyword evidence="1" id="KW-0472">Membrane</keyword>
<feature type="transmembrane region" description="Helical" evidence="1">
    <location>
        <begin position="152"/>
        <end position="175"/>
    </location>
</feature>
<organism evidence="2 3">
    <name type="scientific">Penicillium argentinense</name>
    <dbReference type="NCBI Taxonomy" id="1131581"/>
    <lineage>
        <taxon>Eukaryota</taxon>
        <taxon>Fungi</taxon>
        <taxon>Dikarya</taxon>
        <taxon>Ascomycota</taxon>
        <taxon>Pezizomycotina</taxon>
        <taxon>Eurotiomycetes</taxon>
        <taxon>Eurotiomycetidae</taxon>
        <taxon>Eurotiales</taxon>
        <taxon>Aspergillaceae</taxon>
        <taxon>Penicillium</taxon>
    </lineage>
</organism>
<gene>
    <name evidence="2" type="ORF">N7532_009205</name>
</gene>
<dbReference type="PANTHER" id="PTHR37992:SF1">
    <property type="entry name" value="DUF1774-DOMAIN-CONTAINING PROTEIN"/>
    <property type="match status" value="1"/>
</dbReference>
<keyword evidence="1" id="KW-0812">Transmembrane</keyword>
<name>A0A9W9EZ26_9EURO</name>
<accession>A0A9W9EZ26</accession>
<evidence type="ECO:0000313" key="2">
    <source>
        <dbReference type="EMBL" id="KAJ5090521.1"/>
    </source>
</evidence>
<keyword evidence="3" id="KW-1185">Reference proteome</keyword>
<feature type="transmembrane region" description="Helical" evidence="1">
    <location>
        <begin position="20"/>
        <end position="41"/>
    </location>
</feature>
<evidence type="ECO:0008006" key="4">
    <source>
        <dbReference type="Google" id="ProtNLM"/>
    </source>
</evidence>
<feature type="transmembrane region" description="Helical" evidence="1">
    <location>
        <begin position="187"/>
        <end position="204"/>
    </location>
</feature>
<keyword evidence="1" id="KW-1133">Transmembrane helix</keyword>
<feature type="transmembrane region" description="Helical" evidence="1">
    <location>
        <begin position="72"/>
        <end position="90"/>
    </location>
</feature>
<sequence>MAIYNPFARRETHNARALNLYRVLVPLTWALVVIVGVYYSLHSPDDVKKSKKIWKQANKHKTPFSQNTTVTGIYWILLLLSQLSYVWHLFSKDAAVVASAANVAGHFILNNLFTFAWILLWTRNYFWGAEIILIAHLINQLSAYWRHPGLPTFVHLSAVAGPLAWTVTALFWNGAVATHSHNLPGRIIANIFIWVILAIGLFHVSVRQDYIIGYCFSFLTLSLALRQFALKIIALQWIFAFVVFALFTVTSLYISSTKYYGRDSLFRRVAHPEASDRERQPLLNEEA</sequence>
<dbReference type="Proteomes" id="UP001149074">
    <property type="component" value="Unassembled WGS sequence"/>
</dbReference>
<proteinExistence type="predicted"/>
<dbReference type="GeneID" id="81360675"/>
<dbReference type="OrthoDB" id="3342455at2759"/>
<dbReference type="PANTHER" id="PTHR37992">
    <property type="entry name" value="EXPRESSED PROTEIN"/>
    <property type="match status" value="1"/>
</dbReference>
<dbReference type="Pfam" id="PF08611">
    <property type="entry name" value="DUF1774"/>
    <property type="match status" value="1"/>
</dbReference>
<reference evidence="2" key="2">
    <citation type="journal article" date="2023" name="IMA Fungus">
        <title>Comparative genomic study of the Penicillium genus elucidates a diverse pangenome and 15 lateral gene transfer events.</title>
        <authorList>
            <person name="Petersen C."/>
            <person name="Sorensen T."/>
            <person name="Nielsen M.R."/>
            <person name="Sondergaard T.E."/>
            <person name="Sorensen J.L."/>
            <person name="Fitzpatrick D.A."/>
            <person name="Frisvad J.C."/>
            <person name="Nielsen K.L."/>
        </authorList>
    </citation>
    <scope>NUCLEOTIDE SEQUENCE</scope>
    <source>
        <strain evidence="2">IBT 30761</strain>
    </source>
</reference>
<dbReference type="RefSeq" id="XP_056472502.1">
    <property type="nucleotide sequence ID" value="XM_056621696.1"/>
</dbReference>
<evidence type="ECO:0000256" key="1">
    <source>
        <dbReference type="SAM" id="Phobius"/>
    </source>
</evidence>